<dbReference type="PANTHER" id="PTHR17901:SF14">
    <property type="entry name" value="MAGNESIUM-DEPENDENT PHOSPHATASE 1"/>
    <property type="match status" value="1"/>
</dbReference>
<name>A0ABR2V6W3_9PEZI</name>
<dbReference type="InterPro" id="IPR023214">
    <property type="entry name" value="HAD_sf"/>
</dbReference>
<feature type="transmembrane region" description="Helical" evidence="1">
    <location>
        <begin position="56"/>
        <end position="74"/>
    </location>
</feature>
<dbReference type="NCBIfam" id="TIGR01681">
    <property type="entry name" value="HAD-SF-IIIC"/>
    <property type="match status" value="1"/>
</dbReference>
<dbReference type="Pfam" id="PF12689">
    <property type="entry name" value="Acid_PPase"/>
    <property type="match status" value="1"/>
</dbReference>
<dbReference type="PANTHER" id="PTHR17901">
    <property type="entry name" value="MAGNESIUM-DEPENDENT PHOSPHATASE 1 MDP1"/>
    <property type="match status" value="1"/>
</dbReference>
<keyword evidence="1" id="KW-0472">Membrane</keyword>
<dbReference type="InterPro" id="IPR010033">
    <property type="entry name" value="HAD_SF_ppase_IIIC"/>
</dbReference>
<proteinExistence type="predicted"/>
<gene>
    <name evidence="2" type="ORF">SUNI508_00510</name>
</gene>
<keyword evidence="1" id="KW-1133">Transmembrane helix</keyword>
<dbReference type="SUPFAM" id="SSF56784">
    <property type="entry name" value="HAD-like"/>
    <property type="match status" value="1"/>
</dbReference>
<evidence type="ECO:0000313" key="2">
    <source>
        <dbReference type="EMBL" id="KAK9422647.1"/>
    </source>
</evidence>
<evidence type="ECO:0000313" key="3">
    <source>
        <dbReference type="Proteomes" id="UP001408356"/>
    </source>
</evidence>
<dbReference type="NCBIfam" id="TIGR01685">
    <property type="entry name" value="MDP-1"/>
    <property type="match status" value="1"/>
</dbReference>
<keyword evidence="3" id="KW-1185">Reference proteome</keyword>
<accession>A0ABR2V6W3</accession>
<dbReference type="Gene3D" id="3.40.50.1000">
    <property type="entry name" value="HAD superfamily/HAD-like"/>
    <property type="match status" value="1"/>
</dbReference>
<comment type="caution">
    <text evidence="2">The sequence shown here is derived from an EMBL/GenBank/DDBJ whole genome shotgun (WGS) entry which is preliminary data.</text>
</comment>
<keyword evidence="1" id="KW-0812">Transmembrane</keyword>
<reference evidence="2 3" key="1">
    <citation type="journal article" date="2024" name="J. Plant Pathol.">
        <title>Sequence and assembly of the genome of Seiridium unicorne, isolate CBS 538.82, causal agent of cypress canker disease.</title>
        <authorList>
            <person name="Scali E."/>
            <person name="Rocca G.D."/>
            <person name="Danti R."/>
            <person name="Garbelotto M."/>
            <person name="Barberini S."/>
            <person name="Baroncelli R."/>
            <person name="Emiliani G."/>
        </authorList>
    </citation>
    <scope>NUCLEOTIDE SEQUENCE [LARGE SCALE GENOMIC DNA]</scope>
    <source>
        <strain evidence="2 3">BM-138-508</strain>
    </source>
</reference>
<evidence type="ECO:0000256" key="1">
    <source>
        <dbReference type="SAM" id="Phobius"/>
    </source>
</evidence>
<sequence>MRVSKLNVAAQKDSIFRLRGPPRCNSIPANDATEGQLPLQNSNTAPYLLQHTRLCIYTVLLSFLSLLLLNGAFLDPTMIKKLSKSGTSTSLSSIATTSSSLASSLPSVLTDGQPLPRLVVFDLDYTLWPFWVDTHVYPPLKANAAHDTCTDKTGETFSFYHDVPSVLHGLGAAGIKIGVASRTHAPDLGREMLKLLYVPAPSTLFPNADEGALKELGGKKGDKARKALEFFDGGLEIYPSSKIRHFEALGKRTGIPYTEMLFFDDESRNRDTETLGVTMWLVRDGVTWGEIEKGVLEWRTRRARDG</sequence>
<protein>
    <submittedName>
        <fullName evidence="2">Magnesium-dependent phosphatase-1</fullName>
    </submittedName>
</protein>
<dbReference type="InterPro" id="IPR010036">
    <property type="entry name" value="MDP_1_eu_arc"/>
</dbReference>
<dbReference type="EMBL" id="JARVKF010000112">
    <property type="protein sequence ID" value="KAK9422647.1"/>
    <property type="molecule type" value="Genomic_DNA"/>
</dbReference>
<dbReference type="Proteomes" id="UP001408356">
    <property type="component" value="Unassembled WGS sequence"/>
</dbReference>
<dbReference type="SFLD" id="SFLDG01131">
    <property type="entry name" value="C1.5.2:_MDP_Like"/>
    <property type="match status" value="1"/>
</dbReference>
<dbReference type="InterPro" id="IPR036412">
    <property type="entry name" value="HAD-like_sf"/>
</dbReference>
<organism evidence="2 3">
    <name type="scientific">Seiridium unicorne</name>
    <dbReference type="NCBI Taxonomy" id="138068"/>
    <lineage>
        <taxon>Eukaryota</taxon>
        <taxon>Fungi</taxon>
        <taxon>Dikarya</taxon>
        <taxon>Ascomycota</taxon>
        <taxon>Pezizomycotina</taxon>
        <taxon>Sordariomycetes</taxon>
        <taxon>Xylariomycetidae</taxon>
        <taxon>Amphisphaeriales</taxon>
        <taxon>Sporocadaceae</taxon>
        <taxon>Seiridium</taxon>
    </lineage>
</organism>
<dbReference type="SFLD" id="SFLDS00003">
    <property type="entry name" value="Haloacid_Dehalogenase"/>
    <property type="match status" value="1"/>
</dbReference>
<dbReference type="SFLD" id="SFLDG01129">
    <property type="entry name" value="C1.5:_HAD__Beta-PGM__Phosphata"/>
    <property type="match status" value="1"/>
</dbReference>